<evidence type="ECO:0000256" key="4">
    <source>
        <dbReference type="ARBA" id="ARBA00022833"/>
    </source>
</evidence>
<comment type="similarity">
    <text evidence="9">Belongs to the peptidase M48A family.</text>
</comment>
<evidence type="ECO:0000256" key="5">
    <source>
        <dbReference type="ARBA" id="ARBA00023049"/>
    </source>
</evidence>
<evidence type="ECO:0000256" key="10">
    <source>
        <dbReference type="SAM" id="MobiDB-lite"/>
    </source>
</evidence>
<keyword evidence="14" id="KW-1185">Reference proteome</keyword>
<dbReference type="EnsemblMetazoa" id="SMAR015670-RA">
    <property type="protein sequence ID" value="SMAR015670-PA"/>
    <property type="gene ID" value="SMAR015670"/>
</dbReference>
<dbReference type="eggNOG" id="KOG2719">
    <property type="taxonomic scope" value="Eukaryota"/>
</dbReference>
<evidence type="ECO:0000313" key="13">
    <source>
        <dbReference type="EnsemblMetazoa" id="SMAR015670-PA"/>
    </source>
</evidence>
<dbReference type="CDD" id="cd07343">
    <property type="entry name" value="M48A_Zmpste24p_like"/>
    <property type="match status" value="1"/>
</dbReference>
<dbReference type="GO" id="GO:0046872">
    <property type="term" value="F:metal ion binding"/>
    <property type="evidence" value="ECO:0007669"/>
    <property type="project" value="UniProtKB-UniRule"/>
</dbReference>
<dbReference type="AlphaFoldDB" id="T1JP94"/>
<reference evidence="13" key="2">
    <citation type="submission" date="2015-02" db="UniProtKB">
        <authorList>
            <consortium name="EnsemblMetazoa"/>
        </authorList>
    </citation>
    <scope>IDENTIFICATION</scope>
</reference>
<comment type="cofactor">
    <cofactor evidence="8 9">
        <name>Zn(2+)</name>
        <dbReference type="ChEBI" id="CHEBI:29105"/>
    </cofactor>
    <text evidence="8 9">Binds 1 zinc ion per subunit.</text>
</comment>
<dbReference type="FunFam" id="3.30.2010.10:FF:000003">
    <property type="entry name" value="CAAX prenyl protease"/>
    <property type="match status" value="1"/>
</dbReference>
<evidence type="ECO:0000256" key="1">
    <source>
        <dbReference type="ARBA" id="ARBA00022670"/>
    </source>
</evidence>
<comment type="subcellular location">
    <subcellularLocation>
        <location evidence="9">Endoplasmic reticulum membrane</location>
        <topology evidence="9">Multi-pass membrane protein</topology>
    </subcellularLocation>
</comment>
<dbReference type="EMBL" id="JH431526">
    <property type="status" value="NOT_ANNOTATED_CDS"/>
    <property type="molecule type" value="Genomic_DNA"/>
</dbReference>
<keyword evidence="5 9" id="KW-0482">Metalloprotease</keyword>
<name>T1JP94_STRMM</name>
<keyword evidence="9" id="KW-0472">Membrane</keyword>
<feature type="transmembrane region" description="Helical" evidence="9">
    <location>
        <begin position="351"/>
        <end position="374"/>
    </location>
</feature>
<reference evidence="14" key="1">
    <citation type="submission" date="2011-05" db="EMBL/GenBank/DDBJ databases">
        <authorList>
            <person name="Richards S.R."/>
            <person name="Qu J."/>
            <person name="Jiang H."/>
            <person name="Jhangiani S.N."/>
            <person name="Agravi P."/>
            <person name="Goodspeed R."/>
            <person name="Gross S."/>
            <person name="Mandapat C."/>
            <person name="Jackson L."/>
            <person name="Mathew T."/>
            <person name="Pu L."/>
            <person name="Thornton R."/>
            <person name="Saada N."/>
            <person name="Wilczek-Boney K.B."/>
            <person name="Lee S."/>
            <person name="Kovar C."/>
            <person name="Wu Y."/>
            <person name="Scherer S.E."/>
            <person name="Worley K.C."/>
            <person name="Muzny D.M."/>
            <person name="Gibbs R."/>
        </authorList>
    </citation>
    <scope>NUCLEOTIDE SEQUENCE</scope>
    <source>
        <strain evidence="14">Brora</strain>
    </source>
</reference>
<dbReference type="Pfam" id="PF16491">
    <property type="entry name" value="Peptidase_M48_N"/>
    <property type="match status" value="1"/>
</dbReference>
<dbReference type="Proteomes" id="UP000014500">
    <property type="component" value="Unassembled WGS sequence"/>
</dbReference>
<organism evidence="13 14">
    <name type="scientific">Strigamia maritima</name>
    <name type="common">European centipede</name>
    <name type="synonym">Geophilus maritimus</name>
    <dbReference type="NCBI Taxonomy" id="126957"/>
    <lineage>
        <taxon>Eukaryota</taxon>
        <taxon>Metazoa</taxon>
        <taxon>Ecdysozoa</taxon>
        <taxon>Arthropoda</taxon>
        <taxon>Myriapoda</taxon>
        <taxon>Chilopoda</taxon>
        <taxon>Pleurostigmophora</taxon>
        <taxon>Geophilomorpha</taxon>
        <taxon>Linotaeniidae</taxon>
        <taxon>Strigamia</taxon>
    </lineage>
</organism>
<feature type="binding site" evidence="8">
    <location>
        <position position="313"/>
    </location>
    <ligand>
        <name>Zn(2+)</name>
        <dbReference type="ChEBI" id="CHEBI:29105"/>
        <note>catalytic</note>
    </ligand>
</feature>
<feature type="transmembrane region" description="Helical" evidence="9">
    <location>
        <begin position="159"/>
        <end position="178"/>
    </location>
</feature>
<keyword evidence="1 9" id="KW-0645">Protease</keyword>
<dbReference type="InterPro" id="IPR001915">
    <property type="entry name" value="Peptidase_M48"/>
</dbReference>
<proteinExistence type="inferred from homology"/>
<dbReference type="InterPro" id="IPR027057">
    <property type="entry name" value="CAXX_Prtase_1"/>
</dbReference>
<sequence>MKMEPESILYVVLVILWIIFIWEQYLAYRQFKVYKNTKTIPNELVGILDEETFTKARLYQIDKSTFSFWMSFYAQIEATLILVFFGVAYLWTWSGGIIEGMGFEGEFEISQTMIFCIAGSIISTVLDIPWSVYNTFVIEQRHGFNKQTPGFFVLDRIKKFFVTQAIMLPIIAALVYIVKIGGDYFFIYLWLFVVVVILFLMTIFPDYIAPLFDKYTPLPEGVLRTRIEELAASIHFPLTKIYVVEGSKRSSHSNAYFYGFFKNKRIVLFDTLLENYQSEKDAKEAKTESETDPSKQHRKKGCNDDEVLAVLGHELGHWKYNHVFKNLFITQVNLFICFAVFRLLYQNSQLYQAFGFNHSQPIFIGLLIIFQYVFSPYNELLSFCLTVLSRQFEFQADNFAKSLGRTEQLKSALIKLNMDNLSFPVYDCFVS</sequence>
<keyword evidence="9" id="KW-1133">Transmembrane helix</keyword>
<dbReference type="Gene3D" id="3.30.2010.10">
    <property type="entry name" value="Metalloproteases ('zincins'), catalytic domain"/>
    <property type="match status" value="1"/>
</dbReference>
<feature type="compositionally biased region" description="Basic and acidic residues" evidence="10">
    <location>
        <begin position="281"/>
        <end position="295"/>
    </location>
</feature>
<keyword evidence="3 9" id="KW-0378">Hydrolase</keyword>
<dbReference type="PhylomeDB" id="T1JP94"/>
<comment type="function">
    <text evidence="9">Proteolytically removes the C-terminal three residues of farnesylated proteins.</text>
</comment>
<evidence type="ECO:0000256" key="2">
    <source>
        <dbReference type="ARBA" id="ARBA00022723"/>
    </source>
</evidence>
<dbReference type="GO" id="GO:0071586">
    <property type="term" value="P:CAAX-box protein processing"/>
    <property type="evidence" value="ECO:0007669"/>
    <property type="project" value="UniProtKB-UniRule"/>
</dbReference>
<feature type="active site" evidence="7">
    <location>
        <position position="314"/>
    </location>
</feature>
<evidence type="ECO:0000259" key="11">
    <source>
        <dbReference type="Pfam" id="PF01435"/>
    </source>
</evidence>
<keyword evidence="4 8" id="KW-0862">Zinc</keyword>
<feature type="binding site" evidence="8">
    <location>
        <position position="393"/>
    </location>
    <ligand>
        <name>Zn(2+)</name>
        <dbReference type="ChEBI" id="CHEBI:29105"/>
        <note>catalytic</note>
    </ligand>
</feature>
<keyword evidence="9" id="KW-0256">Endoplasmic reticulum</keyword>
<dbReference type="OMA" id="FVIEEKF"/>
<dbReference type="STRING" id="126957.T1JP94"/>
<evidence type="ECO:0000256" key="9">
    <source>
        <dbReference type="RuleBase" id="RU366005"/>
    </source>
</evidence>
<feature type="region of interest" description="Disordered" evidence="10">
    <location>
        <begin position="281"/>
        <end position="300"/>
    </location>
</feature>
<evidence type="ECO:0000256" key="7">
    <source>
        <dbReference type="PIRSR" id="PIRSR627057-1"/>
    </source>
</evidence>
<feature type="active site" description="Proton donor" evidence="7">
    <location>
        <position position="397"/>
    </location>
</feature>
<accession>T1JP94</accession>
<protein>
    <recommendedName>
        <fullName evidence="9">CAAX prenyl protease</fullName>
        <ecNumber evidence="9">3.4.24.84</ecNumber>
    </recommendedName>
</protein>
<feature type="transmembrane region" description="Helical" evidence="9">
    <location>
        <begin position="112"/>
        <end position="138"/>
    </location>
</feature>
<keyword evidence="2 8" id="KW-0479">Metal-binding</keyword>
<evidence type="ECO:0000313" key="14">
    <source>
        <dbReference type="Proteomes" id="UP000014500"/>
    </source>
</evidence>
<keyword evidence="9" id="KW-0812">Transmembrane</keyword>
<evidence type="ECO:0000256" key="6">
    <source>
        <dbReference type="ARBA" id="ARBA00044456"/>
    </source>
</evidence>
<feature type="domain" description="CAAX prenyl protease 1 N-terminal" evidence="12">
    <location>
        <begin position="30"/>
        <end position="214"/>
    </location>
</feature>
<evidence type="ECO:0000259" key="12">
    <source>
        <dbReference type="Pfam" id="PF16491"/>
    </source>
</evidence>
<dbReference type="GO" id="GO:0005789">
    <property type="term" value="C:endoplasmic reticulum membrane"/>
    <property type="evidence" value="ECO:0007669"/>
    <property type="project" value="UniProtKB-SubCell"/>
</dbReference>
<feature type="transmembrane region" description="Helical" evidence="9">
    <location>
        <begin position="327"/>
        <end position="345"/>
    </location>
</feature>
<dbReference type="Pfam" id="PF01435">
    <property type="entry name" value="Peptidase_M48"/>
    <property type="match status" value="1"/>
</dbReference>
<dbReference type="HOGENOM" id="CLU_025947_3_3_1"/>
<feature type="transmembrane region" description="Helical" evidence="9">
    <location>
        <begin position="72"/>
        <end position="92"/>
    </location>
</feature>
<feature type="transmembrane region" description="Helical" evidence="9">
    <location>
        <begin position="7"/>
        <end position="28"/>
    </location>
</feature>
<dbReference type="PANTHER" id="PTHR10120">
    <property type="entry name" value="CAAX PRENYL PROTEASE 1"/>
    <property type="match status" value="1"/>
</dbReference>
<dbReference type="GO" id="GO:0004222">
    <property type="term" value="F:metalloendopeptidase activity"/>
    <property type="evidence" value="ECO:0007669"/>
    <property type="project" value="UniProtKB-UniRule"/>
</dbReference>
<feature type="binding site" evidence="8">
    <location>
        <position position="317"/>
    </location>
    <ligand>
        <name>Zn(2+)</name>
        <dbReference type="ChEBI" id="CHEBI:29105"/>
        <note>catalytic</note>
    </ligand>
</feature>
<evidence type="ECO:0000256" key="3">
    <source>
        <dbReference type="ARBA" id="ARBA00022801"/>
    </source>
</evidence>
<comment type="catalytic activity">
    <reaction evidence="6 9">
        <text>Hydrolyzes the peptide bond -P2-(S-farnesyl or geranylgeranyl)C-P1'-P2'-P3'-COOH where P1' and P2' are amino acids with aliphatic side chains and P3' is any C-terminal residue.</text>
        <dbReference type="EC" id="3.4.24.84"/>
    </reaction>
</comment>
<evidence type="ECO:0000256" key="8">
    <source>
        <dbReference type="PIRSR" id="PIRSR627057-2"/>
    </source>
</evidence>
<dbReference type="InterPro" id="IPR032456">
    <property type="entry name" value="Peptidase_M48_N"/>
</dbReference>
<feature type="transmembrane region" description="Helical" evidence="9">
    <location>
        <begin position="184"/>
        <end position="204"/>
    </location>
</feature>
<feature type="domain" description="Peptidase M48" evidence="11">
    <location>
        <begin position="218"/>
        <end position="417"/>
    </location>
</feature>
<dbReference type="EC" id="3.4.24.84" evidence="9"/>